<accession>A0A4V2PIE6</accession>
<comment type="caution">
    <text evidence="5">The sequence shown here is derived from an EMBL/GenBank/DDBJ whole genome shotgun (WGS) entry which is preliminary data.</text>
</comment>
<organism evidence="5 6">
    <name type="scientific">Pseudonocardia endophytica</name>
    <dbReference type="NCBI Taxonomy" id="401976"/>
    <lineage>
        <taxon>Bacteria</taxon>
        <taxon>Bacillati</taxon>
        <taxon>Actinomycetota</taxon>
        <taxon>Actinomycetes</taxon>
        <taxon>Pseudonocardiales</taxon>
        <taxon>Pseudonocardiaceae</taxon>
        <taxon>Pseudonocardia</taxon>
    </lineage>
</organism>
<dbReference type="SUPFAM" id="SSF48452">
    <property type="entry name" value="TPR-like"/>
    <property type="match status" value="2"/>
</dbReference>
<evidence type="ECO:0000313" key="6">
    <source>
        <dbReference type="Proteomes" id="UP000295560"/>
    </source>
</evidence>
<evidence type="ECO:0000259" key="4">
    <source>
        <dbReference type="SMART" id="SM01043"/>
    </source>
</evidence>
<dbReference type="EMBL" id="SMFZ01000001">
    <property type="protein sequence ID" value="TCK24346.1"/>
    <property type="molecule type" value="Genomic_DNA"/>
</dbReference>
<sequence length="1019" mass="109758">MPRALTLLDDVRWNGEPVVGDRPGALLEALVEAGPAGRSAESLIEAVWGDDPPANPTKALQVLVSRVRATTDARVIERTARGYRLGLGRDEVDVLAHADLVEAARSAYEDGRLDAAVAAARDALTLAPSDVAARVLAMGLGRAGQHAEALPLLEERAHDDAVLAQLLRSEAAVRGPAVALERYERHRTELAERLGSDPGPLLQDVHRELLAADRPVHDGVRFDAAPLLGRDADVRALRSLLGGNRVVSILGAGGLGKTRLAHVMGRETDLPVVRFVELAGVGAAEDVVGEVASAIGVRDSVIEQRTLTREQRADVRARIARHLAGAPTLLILDNCEHVVDAVAELVAFLVAGVRDLRVLTTTRAPLAIAAERVYPLAQLGRSDGVALFRQRAEAARPSVVLDDDVVADVVTHLDGLPLAIELAAARVRVMSVEDVRSRLDDRFVLLRGGDRSAPDRHRTLLAVIEWSWNLLDAPTRRALTWLSVFHDGFTGGAATEMLGPDAWDLLGELVEQSLLTVVEAGGVRYRMLETVREFGRMRLDAAGERDDAERAQRSWARRLAVEQFDELDGPGQYAAMDVLRAEEANLADVLRRALAEPEPATGLALLAALATYWSIIGDHTRVLGLADAVECAVEGWTPPSELTEQVGAGLAMLLLNARMMSLKGLPHSRALLARIGPDVRGPSATAWFELVAATEDGLHGSPDALRRLGERPEPRVAGTALQFLAHTLENDGDLAGAIPAAVRALELTRDDEGPWTRASRHSMLAEMYAQLGEHALAARHAREAIPVLDRLDATDDAIQCRTTVALDLLVRGDLTGVQRMLDEAEQVRRGRSGLRSRVSWELVAAELALAGGERATGLERYRGAIEKMRRLAVPDVAIDMASFAPWVLIGDALGVAVFAVHGVGDEGTEYWEQLRAKAPDAFDLARPHLDYPVLGTLLFGIGLWGLRRDALPVEPAVRLVVLADRFSYSRSAPTLAWANAADTAERLAPGLIARVQAEYGERRGPDLLAGARAVLVNLS</sequence>
<evidence type="ECO:0000256" key="1">
    <source>
        <dbReference type="ARBA" id="ARBA00005820"/>
    </source>
</evidence>
<proteinExistence type="inferred from homology"/>
<keyword evidence="6" id="KW-1185">Reference proteome</keyword>
<dbReference type="PANTHER" id="PTHR47691:SF3">
    <property type="entry name" value="HTH-TYPE TRANSCRIPTIONAL REGULATOR RV0890C-RELATED"/>
    <property type="match status" value="1"/>
</dbReference>
<dbReference type="InterPro" id="IPR016032">
    <property type="entry name" value="Sig_transdc_resp-reg_C-effctor"/>
</dbReference>
<dbReference type="Pfam" id="PF03704">
    <property type="entry name" value="BTAD"/>
    <property type="match status" value="1"/>
</dbReference>
<dbReference type="InterPro" id="IPR019734">
    <property type="entry name" value="TPR_rpt"/>
</dbReference>
<dbReference type="InterPro" id="IPR011990">
    <property type="entry name" value="TPR-like_helical_dom_sf"/>
</dbReference>
<dbReference type="RefSeq" id="WP_132420797.1">
    <property type="nucleotide sequence ID" value="NZ_SMFZ01000001.1"/>
</dbReference>
<feature type="domain" description="Bacterial transcriptional activator" evidence="4">
    <location>
        <begin position="92"/>
        <end position="210"/>
    </location>
</feature>
<dbReference type="SMART" id="SM00862">
    <property type="entry name" value="Trans_reg_C"/>
    <property type="match status" value="1"/>
</dbReference>
<evidence type="ECO:0000313" key="5">
    <source>
        <dbReference type="EMBL" id="TCK24346.1"/>
    </source>
</evidence>
<dbReference type="SUPFAM" id="SSF52540">
    <property type="entry name" value="P-loop containing nucleoside triphosphate hydrolases"/>
    <property type="match status" value="1"/>
</dbReference>
<keyword evidence="2" id="KW-0238">DNA-binding</keyword>
<protein>
    <submittedName>
        <fullName evidence="5">Putative ATPase</fullName>
    </submittedName>
</protein>
<dbReference type="InterPro" id="IPR005158">
    <property type="entry name" value="BTAD"/>
</dbReference>
<dbReference type="GO" id="GO:0043531">
    <property type="term" value="F:ADP binding"/>
    <property type="evidence" value="ECO:0007669"/>
    <property type="project" value="InterPro"/>
</dbReference>
<dbReference type="PRINTS" id="PR00364">
    <property type="entry name" value="DISEASERSIST"/>
</dbReference>
<dbReference type="SUPFAM" id="SSF46894">
    <property type="entry name" value="C-terminal effector domain of the bipartite response regulators"/>
    <property type="match status" value="1"/>
</dbReference>
<dbReference type="Gene3D" id="3.40.50.300">
    <property type="entry name" value="P-loop containing nucleotide triphosphate hydrolases"/>
    <property type="match status" value="1"/>
</dbReference>
<dbReference type="GO" id="GO:0000160">
    <property type="term" value="P:phosphorelay signal transduction system"/>
    <property type="evidence" value="ECO:0007669"/>
    <property type="project" value="InterPro"/>
</dbReference>
<feature type="domain" description="OmpR/PhoB-type" evidence="3">
    <location>
        <begin position="15"/>
        <end position="85"/>
    </location>
</feature>
<dbReference type="Proteomes" id="UP000295560">
    <property type="component" value="Unassembled WGS sequence"/>
</dbReference>
<dbReference type="Gene3D" id="1.25.40.10">
    <property type="entry name" value="Tetratricopeptide repeat domain"/>
    <property type="match status" value="2"/>
</dbReference>
<dbReference type="PANTHER" id="PTHR47691">
    <property type="entry name" value="REGULATOR-RELATED"/>
    <property type="match status" value="1"/>
</dbReference>
<gene>
    <name evidence="5" type="ORF">EV378_0118</name>
</gene>
<dbReference type="Gene3D" id="1.10.10.10">
    <property type="entry name" value="Winged helix-like DNA-binding domain superfamily/Winged helix DNA-binding domain"/>
    <property type="match status" value="1"/>
</dbReference>
<dbReference type="InterPro" id="IPR049945">
    <property type="entry name" value="AAA_22"/>
</dbReference>
<dbReference type="OrthoDB" id="9812579at2"/>
<dbReference type="InterPro" id="IPR027417">
    <property type="entry name" value="P-loop_NTPase"/>
</dbReference>
<dbReference type="Pfam" id="PF13401">
    <property type="entry name" value="AAA_22"/>
    <property type="match status" value="1"/>
</dbReference>
<dbReference type="InterPro" id="IPR001867">
    <property type="entry name" value="OmpR/PhoB-type_DNA-bd"/>
</dbReference>
<dbReference type="SMART" id="SM00028">
    <property type="entry name" value="TPR"/>
    <property type="match status" value="3"/>
</dbReference>
<comment type="similarity">
    <text evidence="1">Belongs to the AfsR/DnrI/RedD regulatory family.</text>
</comment>
<evidence type="ECO:0000256" key="2">
    <source>
        <dbReference type="ARBA" id="ARBA00023125"/>
    </source>
</evidence>
<dbReference type="GO" id="GO:0006355">
    <property type="term" value="P:regulation of DNA-templated transcription"/>
    <property type="evidence" value="ECO:0007669"/>
    <property type="project" value="InterPro"/>
</dbReference>
<dbReference type="AlphaFoldDB" id="A0A4V2PIE6"/>
<name>A0A4V2PIE6_PSEEN</name>
<dbReference type="SMART" id="SM01043">
    <property type="entry name" value="BTAD"/>
    <property type="match status" value="1"/>
</dbReference>
<evidence type="ECO:0000259" key="3">
    <source>
        <dbReference type="SMART" id="SM00862"/>
    </source>
</evidence>
<reference evidence="5 6" key="1">
    <citation type="submission" date="2019-03" db="EMBL/GenBank/DDBJ databases">
        <title>Sequencing the genomes of 1000 actinobacteria strains.</title>
        <authorList>
            <person name="Klenk H.-P."/>
        </authorList>
    </citation>
    <scope>NUCLEOTIDE SEQUENCE [LARGE SCALE GENOMIC DNA]</scope>
    <source>
        <strain evidence="5 6">DSM 44969</strain>
    </source>
</reference>
<dbReference type="InterPro" id="IPR036388">
    <property type="entry name" value="WH-like_DNA-bd_sf"/>
</dbReference>
<dbReference type="GO" id="GO:0003677">
    <property type="term" value="F:DNA binding"/>
    <property type="evidence" value="ECO:0007669"/>
    <property type="project" value="UniProtKB-KW"/>
</dbReference>